<dbReference type="AlphaFoldDB" id="A0A1Y2K2B2"/>
<keyword evidence="4" id="KW-1185">Reference proteome</keyword>
<feature type="region of interest" description="Disordered" evidence="2">
    <location>
        <begin position="146"/>
        <end position="168"/>
    </location>
</feature>
<dbReference type="EMBL" id="LVJN01000020">
    <property type="protein sequence ID" value="OSM02143.1"/>
    <property type="molecule type" value="Genomic_DNA"/>
</dbReference>
<evidence type="ECO:0000313" key="4">
    <source>
        <dbReference type="Proteomes" id="UP000194003"/>
    </source>
</evidence>
<proteinExistence type="inferred from homology"/>
<comment type="similarity">
    <text evidence="1">Belongs to the ros/MucR family.</text>
</comment>
<dbReference type="InterPro" id="IPR008807">
    <property type="entry name" value="ROS_MUCR"/>
</dbReference>
<comment type="caution">
    <text evidence="3">The sequence shown here is derived from an EMBL/GenBank/DDBJ whole genome shotgun (WGS) entry which is preliminary data.</text>
</comment>
<dbReference type="GO" id="GO:0008270">
    <property type="term" value="F:zinc ion binding"/>
    <property type="evidence" value="ECO:0007669"/>
    <property type="project" value="InterPro"/>
</dbReference>
<protein>
    <submittedName>
        <fullName evidence="3">Putative MucR family transcriptional regulator</fullName>
    </submittedName>
</protein>
<name>A0A1Y2K2B2_9PROT</name>
<feature type="compositionally biased region" description="Basic and acidic residues" evidence="2">
    <location>
        <begin position="152"/>
        <end position="168"/>
    </location>
</feature>
<organism evidence="3 4">
    <name type="scientific">Magnetofaba australis IT-1</name>
    <dbReference type="NCBI Taxonomy" id="1434232"/>
    <lineage>
        <taxon>Bacteria</taxon>
        <taxon>Pseudomonadati</taxon>
        <taxon>Pseudomonadota</taxon>
        <taxon>Magnetococcia</taxon>
        <taxon>Magnetococcales</taxon>
        <taxon>Magnetococcaceae</taxon>
        <taxon>Magnetofaba</taxon>
    </lineage>
</organism>
<accession>A0A1Y2K2B2</accession>
<evidence type="ECO:0000256" key="1">
    <source>
        <dbReference type="ARBA" id="ARBA00007031"/>
    </source>
</evidence>
<evidence type="ECO:0000313" key="3">
    <source>
        <dbReference type="EMBL" id="OSM02143.1"/>
    </source>
</evidence>
<dbReference type="STRING" id="1434232.MAIT1_02239"/>
<reference evidence="3 4" key="1">
    <citation type="journal article" date="2016" name="BMC Genomics">
        <title>Combined genomic and structural analyses of a cultured magnetotactic bacterium reveals its niche adaptation to a dynamic environment.</title>
        <authorList>
            <person name="Araujo A.C."/>
            <person name="Morillo V."/>
            <person name="Cypriano J."/>
            <person name="Teixeira L.C."/>
            <person name="Leao P."/>
            <person name="Lyra S."/>
            <person name="Almeida L.G."/>
            <person name="Bazylinski D.A."/>
            <person name="Vasconcellos A.T."/>
            <person name="Abreu F."/>
            <person name="Lins U."/>
        </authorList>
    </citation>
    <scope>NUCLEOTIDE SEQUENCE [LARGE SCALE GENOMIC DNA]</scope>
    <source>
        <strain evidence="3 4">IT-1</strain>
    </source>
</reference>
<dbReference type="Proteomes" id="UP000194003">
    <property type="component" value="Unassembled WGS sequence"/>
</dbReference>
<dbReference type="InterPro" id="IPR041920">
    <property type="entry name" value="ROS/MUCR_sf"/>
</dbReference>
<dbReference type="Pfam" id="PF05443">
    <property type="entry name" value="ROS_MUCR"/>
    <property type="match status" value="1"/>
</dbReference>
<dbReference type="Gene3D" id="1.10.10.1550">
    <property type="entry name" value="ROS/MUCR transcriptional regulator protein"/>
    <property type="match status" value="1"/>
</dbReference>
<dbReference type="GO" id="GO:0006355">
    <property type="term" value="P:regulation of DNA-templated transcription"/>
    <property type="evidence" value="ECO:0007669"/>
    <property type="project" value="InterPro"/>
</dbReference>
<sequence>MKTMSSDLMKATAGIVESYVRNNPLGADDVPQLIQEVYASLSQLDPRLLESADEDTSELDAWAQDLAQGRRPSPISLKRPAPAVAVEESLSKDSITCLICGKVCKALKGHLTRTHKISVSDYRAMFDLPRDYPMVAPNYSAKRRQLAQDTGLGEKLRASRERLDELSE</sequence>
<dbReference type="GO" id="GO:0003677">
    <property type="term" value="F:DNA binding"/>
    <property type="evidence" value="ECO:0007669"/>
    <property type="project" value="InterPro"/>
</dbReference>
<evidence type="ECO:0000256" key="2">
    <source>
        <dbReference type="SAM" id="MobiDB-lite"/>
    </source>
</evidence>
<gene>
    <name evidence="3" type="ORF">MAIT1_02239</name>
</gene>